<dbReference type="Proteomes" id="UP000241394">
    <property type="component" value="Chromosome LG18"/>
</dbReference>
<evidence type="ECO:0000313" key="2">
    <source>
        <dbReference type="EMBL" id="PSS04500.1"/>
    </source>
</evidence>
<reference evidence="3" key="2">
    <citation type="journal article" date="2018" name="BMC Genomics">
        <title>A manually annotated Actinidia chinensis var. chinensis (kiwifruit) genome highlights the challenges associated with draft genomes and gene prediction in plants.</title>
        <authorList>
            <person name="Pilkington S.M."/>
            <person name="Crowhurst R."/>
            <person name="Hilario E."/>
            <person name="Nardozza S."/>
            <person name="Fraser L."/>
            <person name="Peng Y."/>
            <person name="Gunaseelan K."/>
            <person name="Simpson R."/>
            <person name="Tahir J."/>
            <person name="Deroles S.C."/>
            <person name="Templeton K."/>
            <person name="Luo Z."/>
            <person name="Davy M."/>
            <person name="Cheng C."/>
            <person name="McNeilage M."/>
            <person name="Scaglione D."/>
            <person name="Liu Y."/>
            <person name="Zhang Q."/>
            <person name="Datson P."/>
            <person name="De Silva N."/>
            <person name="Gardiner S.E."/>
            <person name="Bassett H."/>
            <person name="Chagne D."/>
            <person name="McCallum J."/>
            <person name="Dzierzon H."/>
            <person name="Deng C."/>
            <person name="Wang Y.Y."/>
            <person name="Barron L."/>
            <person name="Manako K."/>
            <person name="Bowen J."/>
            <person name="Foster T.M."/>
            <person name="Erridge Z.A."/>
            <person name="Tiffin H."/>
            <person name="Waite C.N."/>
            <person name="Davies K.M."/>
            <person name="Grierson E.P."/>
            <person name="Laing W.A."/>
            <person name="Kirk R."/>
            <person name="Chen X."/>
            <person name="Wood M."/>
            <person name="Montefiori M."/>
            <person name="Brummell D.A."/>
            <person name="Schwinn K.E."/>
            <person name="Catanach A."/>
            <person name="Fullerton C."/>
            <person name="Li D."/>
            <person name="Meiyalaghan S."/>
            <person name="Nieuwenhuizen N."/>
            <person name="Read N."/>
            <person name="Prakash R."/>
            <person name="Hunter D."/>
            <person name="Zhang H."/>
            <person name="McKenzie M."/>
            <person name="Knabel M."/>
            <person name="Harris A."/>
            <person name="Allan A.C."/>
            <person name="Gleave A."/>
            <person name="Chen A."/>
            <person name="Janssen B.J."/>
            <person name="Plunkett B."/>
            <person name="Ampomah-Dwamena C."/>
            <person name="Voogd C."/>
            <person name="Leif D."/>
            <person name="Lafferty D."/>
            <person name="Souleyre E.J.F."/>
            <person name="Varkonyi-Gasic E."/>
            <person name="Gambi F."/>
            <person name="Hanley J."/>
            <person name="Yao J.L."/>
            <person name="Cheung J."/>
            <person name="David K.M."/>
            <person name="Warren B."/>
            <person name="Marsh K."/>
            <person name="Snowden K.C."/>
            <person name="Lin-Wang K."/>
            <person name="Brian L."/>
            <person name="Martinez-Sanchez M."/>
            <person name="Wang M."/>
            <person name="Ileperuma N."/>
            <person name="Macnee N."/>
            <person name="Campin R."/>
            <person name="McAtee P."/>
            <person name="Drummond R.S.M."/>
            <person name="Espley R.V."/>
            <person name="Ireland H.S."/>
            <person name="Wu R."/>
            <person name="Atkinson R.G."/>
            <person name="Karunairetnam S."/>
            <person name="Bulley S."/>
            <person name="Chunkath S."/>
            <person name="Hanley Z."/>
            <person name="Storey R."/>
            <person name="Thrimawithana A.H."/>
            <person name="Thomson S."/>
            <person name="David C."/>
            <person name="Testolin R."/>
            <person name="Huang H."/>
            <person name="Hellens R.P."/>
            <person name="Schaffer R.J."/>
        </authorList>
    </citation>
    <scope>NUCLEOTIDE SEQUENCE [LARGE SCALE GENOMIC DNA]</scope>
    <source>
        <strain evidence="3">cv. Red5</strain>
    </source>
</reference>
<feature type="compositionally biased region" description="Basic residues" evidence="1">
    <location>
        <begin position="288"/>
        <end position="297"/>
    </location>
</feature>
<accession>A0A2R6Q9D2</accession>
<dbReference type="PANTHER" id="PTHR37258:SF1">
    <property type="entry name" value="FANTOM PROTEIN"/>
    <property type="match status" value="1"/>
</dbReference>
<dbReference type="Gramene" id="PSS04500">
    <property type="protein sequence ID" value="PSS04500"/>
    <property type="gene ID" value="CEY00_Acc20354"/>
</dbReference>
<dbReference type="AlphaFoldDB" id="A0A2R6Q9D2"/>
<dbReference type="STRING" id="1590841.A0A2R6Q9D2"/>
<dbReference type="EMBL" id="NKQK01000018">
    <property type="protein sequence ID" value="PSS04500.1"/>
    <property type="molecule type" value="Genomic_DNA"/>
</dbReference>
<reference evidence="2 3" key="1">
    <citation type="submission" date="2017-07" db="EMBL/GenBank/DDBJ databases">
        <title>An improved, manually edited Actinidia chinensis var. chinensis (kiwifruit) genome highlights the challenges associated with draft genomes and gene prediction in plants.</title>
        <authorList>
            <person name="Pilkington S."/>
            <person name="Crowhurst R."/>
            <person name="Hilario E."/>
            <person name="Nardozza S."/>
            <person name="Fraser L."/>
            <person name="Peng Y."/>
            <person name="Gunaseelan K."/>
            <person name="Simpson R."/>
            <person name="Tahir J."/>
            <person name="Deroles S."/>
            <person name="Templeton K."/>
            <person name="Luo Z."/>
            <person name="Davy M."/>
            <person name="Cheng C."/>
            <person name="Mcneilage M."/>
            <person name="Scaglione D."/>
            <person name="Liu Y."/>
            <person name="Zhang Q."/>
            <person name="Datson P."/>
            <person name="De Silva N."/>
            <person name="Gardiner S."/>
            <person name="Bassett H."/>
            <person name="Chagne D."/>
            <person name="Mccallum J."/>
            <person name="Dzierzon H."/>
            <person name="Deng C."/>
            <person name="Wang Y.-Y."/>
            <person name="Barron N."/>
            <person name="Manako K."/>
            <person name="Bowen J."/>
            <person name="Foster T."/>
            <person name="Erridge Z."/>
            <person name="Tiffin H."/>
            <person name="Waite C."/>
            <person name="Davies K."/>
            <person name="Grierson E."/>
            <person name="Laing W."/>
            <person name="Kirk R."/>
            <person name="Chen X."/>
            <person name="Wood M."/>
            <person name="Montefiori M."/>
            <person name="Brummell D."/>
            <person name="Schwinn K."/>
            <person name="Catanach A."/>
            <person name="Fullerton C."/>
            <person name="Li D."/>
            <person name="Meiyalaghan S."/>
            <person name="Nieuwenhuizen N."/>
            <person name="Read N."/>
            <person name="Prakash R."/>
            <person name="Hunter D."/>
            <person name="Zhang H."/>
            <person name="Mckenzie M."/>
            <person name="Knabel M."/>
            <person name="Harris A."/>
            <person name="Allan A."/>
            <person name="Chen A."/>
            <person name="Janssen B."/>
            <person name="Plunkett B."/>
            <person name="Dwamena C."/>
            <person name="Voogd C."/>
            <person name="Leif D."/>
            <person name="Lafferty D."/>
            <person name="Souleyre E."/>
            <person name="Varkonyi-Gasic E."/>
            <person name="Gambi F."/>
            <person name="Hanley J."/>
            <person name="Yao J.-L."/>
            <person name="Cheung J."/>
            <person name="David K."/>
            <person name="Warren B."/>
            <person name="Marsh K."/>
            <person name="Snowden K."/>
            <person name="Lin-Wang K."/>
            <person name="Brian L."/>
            <person name="Martinez-Sanchez M."/>
            <person name="Wang M."/>
            <person name="Ileperuma N."/>
            <person name="Macnee N."/>
            <person name="Campin R."/>
            <person name="Mcatee P."/>
            <person name="Drummond R."/>
            <person name="Espley R."/>
            <person name="Ireland H."/>
            <person name="Wu R."/>
            <person name="Atkinson R."/>
            <person name="Karunairetnam S."/>
            <person name="Bulley S."/>
            <person name="Chunkath S."/>
            <person name="Hanley Z."/>
            <person name="Storey R."/>
            <person name="Thrimawithana A."/>
            <person name="Thomson S."/>
            <person name="David C."/>
            <person name="Testolin R."/>
        </authorList>
    </citation>
    <scope>NUCLEOTIDE SEQUENCE [LARGE SCALE GENOMIC DNA]</scope>
    <source>
        <strain evidence="3">cv. Red5</strain>
        <tissue evidence="2">Young leaf</tissue>
    </source>
</reference>
<gene>
    <name evidence="2" type="ORF">CEY00_Acc20354</name>
</gene>
<dbReference type="OrthoDB" id="684590at2759"/>
<feature type="compositionally biased region" description="Basic residues" evidence="1">
    <location>
        <begin position="218"/>
        <end position="230"/>
    </location>
</feature>
<name>A0A2R6Q9D2_ACTCC</name>
<evidence type="ECO:0000313" key="3">
    <source>
        <dbReference type="Proteomes" id="UP000241394"/>
    </source>
</evidence>
<comment type="caution">
    <text evidence="2">The sequence shown here is derived from an EMBL/GenBank/DDBJ whole genome shotgun (WGS) entry which is preliminary data.</text>
</comment>
<feature type="compositionally biased region" description="Basic and acidic residues" evidence="1">
    <location>
        <begin position="269"/>
        <end position="281"/>
    </location>
</feature>
<organism evidence="2 3">
    <name type="scientific">Actinidia chinensis var. chinensis</name>
    <name type="common">Chinese soft-hair kiwi</name>
    <dbReference type="NCBI Taxonomy" id="1590841"/>
    <lineage>
        <taxon>Eukaryota</taxon>
        <taxon>Viridiplantae</taxon>
        <taxon>Streptophyta</taxon>
        <taxon>Embryophyta</taxon>
        <taxon>Tracheophyta</taxon>
        <taxon>Spermatophyta</taxon>
        <taxon>Magnoliopsida</taxon>
        <taxon>eudicotyledons</taxon>
        <taxon>Gunneridae</taxon>
        <taxon>Pentapetalae</taxon>
        <taxon>asterids</taxon>
        <taxon>Ericales</taxon>
        <taxon>Actinidiaceae</taxon>
        <taxon>Actinidia</taxon>
    </lineage>
</organism>
<evidence type="ECO:0000256" key="1">
    <source>
        <dbReference type="SAM" id="MobiDB-lite"/>
    </source>
</evidence>
<feature type="region of interest" description="Disordered" evidence="1">
    <location>
        <begin position="40"/>
        <end position="71"/>
    </location>
</feature>
<proteinExistence type="predicted"/>
<dbReference type="InParanoid" id="A0A2R6Q9D2"/>
<dbReference type="FunCoup" id="A0A2R6Q9D2">
    <property type="interactions" value="1681"/>
</dbReference>
<feature type="region of interest" description="Disordered" evidence="1">
    <location>
        <begin position="218"/>
        <end position="301"/>
    </location>
</feature>
<keyword evidence="3" id="KW-1185">Reference proteome</keyword>
<dbReference type="GO" id="GO:0016301">
    <property type="term" value="F:kinase activity"/>
    <property type="evidence" value="ECO:0007669"/>
    <property type="project" value="UniProtKB-KW"/>
</dbReference>
<feature type="compositionally biased region" description="Polar residues" evidence="1">
    <location>
        <begin position="40"/>
        <end position="49"/>
    </location>
</feature>
<dbReference type="OMA" id="SNPRHCS"/>
<keyword evidence="2" id="KW-0808">Transferase</keyword>
<dbReference type="PANTHER" id="PTHR37258">
    <property type="entry name" value="FANTOM PROTEIN"/>
    <property type="match status" value="1"/>
</dbReference>
<protein>
    <submittedName>
        <fullName evidence="2">Ankyrin repeat-containing protein kinase</fullName>
    </submittedName>
</protein>
<keyword evidence="2" id="KW-0418">Kinase</keyword>
<sequence length="326" mass="35911">MLCSISTGKSGSKWLDRLRSSKGFPAGNDLDLEQFLNHQNPNVSNSSDAKLSDANIDPKSNSISAQPCEKTENGEKEWIGIMSNVLSELFYMGDSNNFSRLNGKKSSRKQANPRICVLSPSSNVETENGASAIVPSSGDNSCAEIKQASDPIRLMKEENVNVDVDVDVDVEEDEKSYADLSAFSRTEVTVIDSSCPVWKCEKLLFRRKNVWRVREKKSKSTKIGAKKRKANSLEEESAGGEKKLKRCCSSSKDGNGEAHMMTSNNVHPQSDDMRKGHKETEDFVGQVPKKRFPRKSQKCGSSVVLIKNVPTSKKTGANVPKSCLQL</sequence>